<dbReference type="EMBL" id="JBHSZO010000012">
    <property type="protein sequence ID" value="MFC7218505.1"/>
    <property type="molecule type" value="Genomic_DNA"/>
</dbReference>
<dbReference type="InterPro" id="IPR020846">
    <property type="entry name" value="MFS_dom"/>
</dbReference>
<dbReference type="PANTHER" id="PTHR23501:SF154">
    <property type="entry name" value="MULTIDRUG-EFFLUX TRANSPORTER RV1634-RELATED"/>
    <property type="match status" value="1"/>
</dbReference>
<dbReference type="RefSeq" id="WP_386413869.1">
    <property type="nucleotide sequence ID" value="NZ_JBHSZO010000012.1"/>
</dbReference>
<feature type="transmembrane region" description="Helical" evidence="6">
    <location>
        <begin position="284"/>
        <end position="308"/>
    </location>
</feature>
<feature type="transmembrane region" description="Helical" evidence="6">
    <location>
        <begin position="314"/>
        <end position="336"/>
    </location>
</feature>
<proteinExistence type="predicted"/>
<feature type="region of interest" description="Disordered" evidence="5">
    <location>
        <begin position="1"/>
        <end position="25"/>
    </location>
</feature>
<evidence type="ECO:0000256" key="2">
    <source>
        <dbReference type="ARBA" id="ARBA00022692"/>
    </source>
</evidence>
<dbReference type="SUPFAM" id="SSF103473">
    <property type="entry name" value="MFS general substrate transporter"/>
    <property type="match status" value="1"/>
</dbReference>
<dbReference type="Proteomes" id="UP001596413">
    <property type="component" value="Unassembled WGS sequence"/>
</dbReference>
<sequence>MTDIAADQGTPARIDPSPSPAAREPGVLGRPYRALTLGIVTVVLLIAFEATAVGTAMPAAARTLDGVGLYAFAFSAYFTTSLLAMVVCGQWCDRAGPLRPLTTGIACFVAGLVVSGTAQEMWVFVLGRAVQGFGGGLDIVALYVVVGRAYPERLRPPVVASFAAAWVVPSVVGPLAAGTVTEQLGWRWVFLGLPPLVLLPLAMALPAIRRTANGPADPSNVPAPDRRRIRLAFGIAAGAGLVQYGAQDVRWLSLLPALAGVALLVPAVRGLLPRGTYLAARGLPAVVLMRGIAAGSFIAAESFIPLMLVTQRGLSVTAAGLSMAVGGAAWALGSWVQARPRLDAHRVALVRLGMAMAALAIAAAPLALVEAVPPLALIAGAWLVGCFGMGLAIAATSVLLLKLSPPQEQGTNSAALQLSDSLSSVVLLALAGVVFAALGGAGAAHDAAAGAADRPWAFAAVFAPMALVALAGAGLAGRLAPREAGKGRTRANPVSP</sequence>
<dbReference type="PROSITE" id="PS50850">
    <property type="entry name" value="MFS"/>
    <property type="match status" value="1"/>
</dbReference>
<feature type="transmembrane region" description="Helical" evidence="6">
    <location>
        <begin position="229"/>
        <end position="246"/>
    </location>
</feature>
<feature type="transmembrane region" description="Helical" evidence="6">
    <location>
        <begin position="456"/>
        <end position="480"/>
    </location>
</feature>
<feature type="transmembrane region" description="Helical" evidence="6">
    <location>
        <begin position="252"/>
        <end position="272"/>
    </location>
</feature>
<name>A0ABW2GGM4_9ACTN</name>
<evidence type="ECO:0000256" key="6">
    <source>
        <dbReference type="SAM" id="Phobius"/>
    </source>
</evidence>
<evidence type="ECO:0000256" key="3">
    <source>
        <dbReference type="ARBA" id="ARBA00022989"/>
    </source>
</evidence>
<feature type="domain" description="Major facilitator superfamily (MFS) profile" evidence="7">
    <location>
        <begin position="35"/>
        <end position="484"/>
    </location>
</feature>
<feature type="transmembrane region" description="Helical" evidence="6">
    <location>
        <begin position="422"/>
        <end position="444"/>
    </location>
</feature>
<feature type="transmembrane region" description="Helical" evidence="6">
    <location>
        <begin position="69"/>
        <end position="89"/>
    </location>
</feature>
<dbReference type="PANTHER" id="PTHR23501">
    <property type="entry name" value="MAJOR FACILITATOR SUPERFAMILY"/>
    <property type="match status" value="1"/>
</dbReference>
<feature type="transmembrane region" description="Helical" evidence="6">
    <location>
        <begin position="348"/>
        <end position="369"/>
    </location>
</feature>
<feature type="transmembrane region" description="Helical" evidence="6">
    <location>
        <begin position="375"/>
        <end position="401"/>
    </location>
</feature>
<accession>A0ABW2GGM4</accession>
<keyword evidence="4 6" id="KW-0472">Membrane</keyword>
<feature type="transmembrane region" description="Helical" evidence="6">
    <location>
        <begin position="101"/>
        <end position="119"/>
    </location>
</feature>
<feature type="transmembrane region" description="Helical" evidence="6">
    <location>
        <begin position="188"/>
        <end position="208"/>
    </location>
</feature>
<keyword evidence="2 6" id="KW-0812">Transmembrane</keyword>
<dbReference type="InterPro" id="IPR011701">
    <property type="entry name" value="MFS"/>
</dbReference>
<organism evidence="8 9">
    <name type="scientific">Streptomyces polyrhachis</name>
    <dbReference type="NCBI Taxonomy" id="1282885"/>
    <lineage>
        <taxon>Bacteria</taxon>
        <taxon>Bacillati</taxon>
        <taxon>Actinomycetota</taxon>
        <taxon>Actinomycetes</taxon>
        <taxon>Kitasatosporales</taxon>
        <taxon>Streptomycetaceae</taxon>
        <taxon>Streptomyces</taxon>
    </lineage>
</organism>
<reference evidence="9" key="1">
    <citation type="journal article" date="2019" name="Int. J. Syst. Evol. Microbiol.">
        <title>The Global Catalogue of Microorganisms (GCM) 10K type strain sequencing project: providing services to taxonomists for standard genome sequencing and annotation.</title>
        <authorList>
            <consortium name="The Broad Institute Genomics Platform"/>
            <consortium name="The Broad Institute Genome Sequencing Center for Infectious Disease"/>
            <person name="Wu L."/>
            <person name="Ma J."/>
        </authorList>
    </citation>
    <scope>NUCLEOTIDE SEQUENCE [LARGE SCALE GENOMIC DNA]</scope>
    <source>
        <strain evidence="9">CGMCC 1.13681</strain>
    </source>
</reference>
<feature type="transmembrane region" description="Helical" evidence="6">
    <location>
        <begin position="158"/>
        <end position="176"/>
    </location>
</feature>
<dbReference type="InterPro" id="IPR036259">
    <property type="entry name" value="MFS_trans_sf"/>
</dbReference>
<gene>
    <name evidence="8" type="ORF">ACFQLX_10045</name>
</gene>
<dbReference type="Gene3D" id="1.20.1250.20">
    <property type="entry name" value="MFS general substrate transporter like domains"/>
    <property type="match status" value="1"/>
</dbReference>
<feature type="transmembrane region" description="Helical" evidence="6">
    <location>
        <begin position="34"/>
        <end position="57"/>
    </location>
</feature>
<keyword evidence="9" id="KW-1185">Reference proteome</keyword>
<evidence type="ECO:0000313" key="9">
    <source>
        <dbReference type="Proteomes" id="UP001596413"/>
    </source>
</evidence>
<dbReference type="Pfam" id="PF07690">
    <property type="entry name" value="MFS_1"/>
    <property type="match status" value="1"/>
</dbReference>
<comment type="caution">
    <text evidence="8">The sequence shown here is derived from an EMBL/GenBank/DDBJ whole genome shotgun (WGS) entry which is preliminary data.</text>
</comment>
<evidence type="ECO:0000256" key="4">
    <source>
        <dbReference type="ARBA" id="ARBA00023136"/>
    </source>
</evidence>
<evidence type="ECO:0000256" key="1">
    <source>
        <dbReference type="ARBA" id="ARBA00004651"/>
    </source>
</evidence>
<evidence type="ECO:0000259" key="7">
    <source>
        <dbReference type="PROSITE" id="PS50850"/>
    </source>
</evidence>
<keyword evidence="3 6" id="KW-1133">Transmembrane helix</keyword>
<feature type="transmembrane region" description="Helical" evidence="6">
    <location>
        <begin position="125"/>
        <end position="146"/>
    </location>
</feature>
<evidence type="ECO:0000256" key="5">
    <source>
        <dbReference type="SAM" id="MobiDB-lite"/>
    </source>
</evidence>
<comment type="subcellular location">
    <subcellularLocation>
        <location evidence="1">Cell membrane</location>
        <topology evidence="1">Multi-pass membrane protein</topology>
    </subcellularLocation>
</comment>
<evidence type="ECO:0000313" key="8">
    <source>
        <dbReference type="EMBL" id="MFC7218505.1"/>
    </source>
</evidence>
<protein>
    <submittedName>
        <fullName evidence="8">MFS transporter</fullName>
    </submittedName>
</protein>